<dbReference type="GO" id="GO:0042407">
    <property type="term" value="P:cristae formation"/>
    <property type="evidence" value="ECO:0007669"/>
    <property type="project" value="TreeGrafter"/>
</dbReference>
<comment type="subcellular location">
    <subcellularLocation>
        <location evidence="1 8">Mitochondrion inner membrane</location>
        <topology evidence="1 8">Single-pass membrane protein</topology>
    </subcellularLocation>
</comment>
<evidence type="ECO:0000256" key="7">
    <source>
        <dbReference type="ARBA" id="ARBA00023136"/>
    </source>
</evidence>
<keyword evidence="7" id="KW-0472">Membrane</keyword>
<dbReference type="OrthoDB" id="5948578at2759"/>
<dbReference type="EMBL" id="JRES01000413">
    <property type="protein sequence ID" value="KNC31467.1"/>
    <property type="molecule type" value="Genomic_DNA"/>
</dbReference>
<name>A0A0L0CGZ5_LUCCU</name>
<evidence type="ECO:0000256" key="5">
    <source>
        <dbReference type="ARBA" id="ARBA00022989"/>
    </source>
</evidence>
<keyword evidence="6 8" id="KW-0496">Mitochondrion</keyword>
<comment type="similarity">
    <text evidence="2 8">Belongs to the MICOS complex subunit Mic13 family.</text>
</comment>
<evidence type="ECO:0000313" key="10">
    <source>
        <dbReference type="Proteomes" id="UP000037069"/>
    </source>
</evidence>
<dbReference type="OMA" id="FIHMLPC"/>
<dbReference type="PANTHER" id="PTHR31816">
    <property type="entry name" value="MICOS COMPLEX SUBUNIT MIC13"/>
    <property type="match status" value="1"/>
</dbReference>
<dbReference type="InterPro" id="IPR026769">
    <property type="entry name" value="Mic13"/>
</dbReference>
<gene>
    <name evidence="9" type="ORF">FF38_08422</name>
</gene>
<comment type="function">
    <text evidence="8">Component of the MICOS complex, a large protein complex of the mitochondrial inner membrane that plays crucial roles in the maintenance of crista junctions, inner membrane architecture, and formation of contact sites to the outer membrane.</text>
</comment>
<keyword evidence="10" id="KW-1185">Reference proteome</keyword>
<dbReference type="GO" id="GO:0061617">
    <property type="term" value="C:MICOS complex"/>
    <property type="evidence" value="ECO:0007669"/>
    <property type="project" value="UniProtKB-UniRule"/>
</dbReference>
<dbReference type="Proteomes" id="UP000037069">
    <property type="component" value="Unassembled WGS sequence"/>
</dbReference>
<evidence type="ECO:0000256" key="3">
    <source>
        <dbReference type="ARBA" id="ARBA00022692"/>
    </source>
</evidence>
<evidence type="ECO:0000256" key="2">
    <source>
        <dbReference type="ARBA" id="ARBA00006771"/>
    </source>
</evidence>
<protein>
    <recommendedName>
        <fullName evidence="8">MICOS complex subunit MIC13</fullName>
    </recommendedName>
</protein>
<evidence type="ECO:0000256" key="4">
    <source>
        <dbReference type="ARBA" id="ARBA00022792"/>
    </source>
</evidence>
<dbReference type="STRING" id="7375.A0A0L0CGZ5"/>
<evidence type="ECO:0000256" key="6">
    <source>
        <dbReference type="ARBA" id="ARBA00023128"/>
    </source>
</evidence>
<dbReference type="Pfam" id="PF15884">
    <property type="entry name" value="QIL1"/>
    <property type="match status" value="1"/>
</dbReference>
<organism evidence="9 10">
    <name type="scientific">Lucilia cuprina</name>
    <name type="common">Green bottle fly</name>
    <name type="synonym">Australian sheep blowfly</name>
    <dbReference type="NCBI Taxonomy" id="7375"/>
    <lineage>
        <taxon>Eukaryota</taxon>
        <taxon>Metazoa</taxon>
        <taxon>Ecdysozoa</taxon>
        <taxon>Arthropoda</taxon>
        <taxon>Hexapoda</taxon>
        <taxon>Insecta</taxon>
        <taxon>Pterygota</taxon>
        <taxon>Neoptera</taxon>
        <taxon>Endopterygota</taxon>
        <taxon>Diptera</taxon>
        <taxon>Brachycera</taxon>
        <taxon>Muscomorpha</taxon>
        <taxon>Oestroidea</taxon>
        <taxon>Calliphoridae</taxon>
        <taxon>Luciliinae</taxon>
        <taxon>Lucilia</taxon>
    </lineage>
</organism>
<evidence type="ECO:0000313" key="9">
    <source>
        <dbReference type="EMBL" id="KNC31467.1"/>
    </source>
</evidence>
<sequence>MVVGFVVRSGLLIGTIYYTKKAGVWGNPNETEILYNNIKNELRPHIQNIEKQMPFEIPALPQSGELCFVAKHYYNEGIKKSFNFIEMLPCYTGQMLKKAKDKFEEFAESPKSTN</sequence>
<reference evidence="9 10" key="1">
    <citation type="journal article" date="2015" name="Nat. Commun.">
        <title>Lucilia cuprina genome unlocks parasitic fly biology to underpin future interventions.</title>
        <authorList>
            <person name="Anstead C.A."/>
            <person name="Korhonen P.K."/>
            <person name="Young N.D."/>
            <person name="Hall R.S."/>
            <person name="Jex A.R."/>
            <person name="Murali S.C."/>
            <person name="Hughes D.S."/>
            <person name="Lee S.F."/>
            <person name="Perry T."/>
            <person name="Stroehlein A.J."/>
            <person name="Ansell B.R."/>
            <person name="Breugelmans B."/>
            <person name="Hofmann A."/>
            <person name="Qu J."/>
            <person name="Dugan S."/>
            <person name="Lee S.L."/>
            <person name="Chao H."/>
            <person name="Dinh H."/>
            <person name="Han Y."/>
            <person name="Doddapaneni H.V."/>
            <person name="Worley K.C."/>
            <person name="Muzny D.M."/>
            <person name="Ioannidis P."/>
            <person name="Waterhouse R.M."/>
            <person name="Zdobnov E.M."/>
            <person name="James P.J."/>
            <person name="Bagnall N.H."/>
            <person name="Kotze A.C."/>
            <person name="Gibbs R.A."/>
            <person name="Richards S."/>
            <person name="Batterham P."/>
            <person name="Gasser R.B."/>
        </authorList>
    </citation>
    <scope>NUCLEOTIDE SEQUENCE [LARGE SCALE GENOMIC DNA]</scope>
    <source>
        <strain evidence="9 10">LS</strain>
        <tissue evidence="9">Full body</tissue>
    </source>
</reference>
<dbReference type="AlphaFoldDB" id="A0A0L0CGZ5"/>
<comment type="subunit">
    <text evidence="8">Component of the mitochondrial contact site and cristae organizing system (MICOS) complex.</text>
</comment>
<evidence type="ECO:0000256" key="1">
    <source>
        <dbReference type="ARBA" id="ARBA00004434"/>
    </source>
</evidence>
<comment type="caution">
    <text evidence="9">The sequence shown here is derived from an EMBL/GenBank/DDBJ whole genome shotgun (WGS) entry which is preliminary data.</text>
</comment>
<dbReference type="PANTHER" id="PTHR31816:SF3">
    <property type="entry name" value="MICOS COMPLEX SUBUNIT MIC13"/>
    <property type="match status" value="1"/>
</dbReference>
<keyword evidence="5" id="KW-1133">Transmembrane helix</keyword>
<accession>A0A0L0CGZ5</accession>
<dbReference type="GO" id="GO:0044284">
    <property type="term" value="C:mitochondrial crista junction"/>
    <property type="evidence" value="ECO:0007669"/>
    <property type="project" value="TreeGrafter"/>
</dbReference>
<evidence type="ECO:0000256" key="8">
    <source>
        <dbReference type="RuleBase" id="RU363009"/>
    </source>
</evidence>
<keyword evidence="3" id="KW-0812">Transmembrane</keyword>
<keyword evidence="4 8" id="KW-0999">Mitochondrion inner membrane</keyword>
<proteinExistence type="inferred from homology"/>